<evidence type="ECO:0000313" key="9">
    <source>
        <dbReference type="Proteomes" id="UP000215059"/>
    </source>
</evidence>
<evidence type="ECO:0000256" key="6">
    <source>
        <dbReference type="SAM" id="Phobius"/>
    </source>
</evidence>
<evidence type="ECO:0000256" key="2">
    <source>
        <dbReference type="ARBA" id="ARBA00022448"/>
    </source>
</evidence>
<gene>
    <name evidence="8" type="ORF">CGZ90_16415</name>
</gene>
<dbReference type="AlphaFoldDB" id="A0A235F7D1"/>
<keyword evidence="3 6" id="KW-0812">Transmembrane</keyword>
<protein>
    <recommendedName>
        <fullName evidence="7">ABC transmembrane type-1 domain-containing protein</fullName>
    </recommendedName>
</protein>
<keyword evidence="5 6" id="KW-0472">Membrane</keyword>
<keyword evidence="4 6" id="KW-1133">Transmembrane helix</keyword>
<dbReference type="GO" id="GO:0055085">
    <property type="term" value="P:transmembrane transport"/>
    <property type="evidence" value="ECO:0007669"/>
    <property type="project" value="InterPro"/>
</dbReference>
<dbReference type="Proteomes" id="UP000215059">
    <property type="component" value="Unassembled WGS sequence"/>
</dbReference>
<dbReference type="PANTHER" id="PTHR43839">
    <property type="entry name" value="OPPC IN A BINDING PROTEIN-DEPENDENT TRANSPORT SYSTEM"/>
    <property type="match status" value="1"/>
</dbReference>
<evidence type="ECO:0000256" key="3">
    <source>
        <dbReference type="ARBA" id="ARBA00022692"/>
    </source>
</evidence>
<sequence>MMNLIKQPFFLIGVSILALLFAVSAVYVELKPDPPEIELVVYNKEGKLMGKAPMPPSENHWLGTNQLGEDMFYKVMMGAKYTIMIALGLAMLRMVVSFIGCILLMNLPGRLRMFLVECAETFKFIPASLLAYIVLSPVIMIFFWTYTDAEYYALSIGILTMIAVPTISVALIGEVTEIKKMEFFISVKMMGGNKLHVLRKHIMPFLMPRILIMFGQQIVSSLLLLAHIGVLGLFIGGARWIKMDDLGRVKKPMLMRNEWSELVASSADYIWYAKWVLLAPLGGFVVVIFAANLMVEGMKRGLLLDHKKLKSKPIKEMNKGNETVEEKLFQLKKAE</sequence>
<reference evidence="8 9" key="1">
    <citation type="submission" date="2017-07" db="EMBL/GenBank/DDBJ databases">
        <title>Fictibacillus sp. nov. GDSW-R2A3 Genome sequencing and assembly.</title>
        <authorList>
            <person name="Mayilraj S."/>
        </authorList>
    </citation>
    <scope>NUCLEOTIDE SEQUENCE [LARGE SCALE GENOMIC DNA]</scope>
    <source>
        <strain evidence="8 9">GDSW-R2A3</strain>
    </source>
</reference>
<feature type="domain" description="ABC transmembrane type-1" evidence="7">
    <location>
        <begin position="98"/>
        <end position="279"/>
    </location>
</feature>
<keyword evidence="9" id="KW-1185">Reference proteome</keyword>
<dbReference type="CDD" id="cd06261">
    <property type="entry name" value="TM_PBP2"/>
    <property type="match status" value="1"/>
</dbReference>
<comment type="caution">
    <text evidence="8">The sequence shown here is derived from an EMBL/GenBank/DDBJ whole genome shotgun (WGS) entry which is preliminary data.</text>
</comment>
<dbReference type="SUPFAM" id="SSF161098">
    <property type="entry name" value="MetI-like"/>
    <property type="match status" value="1"/>
</dbReference>
<dbReference type="InterPro" id="IPR035906">
    <property type="entry name" value="MetI-like_sf"/>
</dbReference>
<name>A0A235F7D1_9BACL</name>
<feature type="transmembrane region" description="Helical" evidence="6">
    <location>
        <begin position="81"/>
        <end position="104"/>
    </location>
</feature>
<feature type="transmembrane region" description="Helical" evidence="6">
    <location>
        <begin position="210"/>
        <end position="235"/>
    </location>
</feature>
<feature type="transmembrane region" description="Helical" evidence="6">
    <location>
        <begin position="124"/>
        <end position="145"/>
    </location>
</feature>
<organism evidence="8 9">
    <name type="scientific">Fictibacillus aquaticus</name>
    <dbReference type="NCBI Taxonomy" id="2021314"/>
    <lineage>
        <taxon>Bacteria</taxon>
        <taxon>Bacillati</taxon>
        <taxon>Bacillota</taxon>
        <taxon>Bacilli</taxon>
        <taxon>Bacillales</taxon>
        <taxon>Fictibacillaceae</taxon>
        <taxon>Fictibacillus</taxon>
    </lineage>
</organism>
<evidence type="ECO:0000259" key="7">
    <source>
        <dbReference type="Pfam" id="PF00528"/>
    </source>
</evidence>
<dbReference type="PANTHER" id="PTHR43839:SF3">
    <property type="entry name" value="OLIGOPEPTIDE ABC TRANSPORTER, PERMEASE PROTEIN"/>
    <property type="match status" value="1"/>
</dbReference>
<proteinExistence type="predicted"/>
<dbReference type="EMBL" id="NOII01000011">
    <property type="protein sequence ID" value="OYD56595.1"/>
    <property type="molecule type" value="Genomic_DNA"/>
</dbReference>
<dbReference type="OrthoDB" id="2351941at2"/>
<feature type="transmembrane region" description="Helical" evidence="6">
    <location>
        <begin position="151"/>
        <end position="172"/>
    </location>
</feature>
<comment type="subcellular location">
    <subcellularLocation>
        <location evidence="1">Membrane</location>
        <topology evidence="1">Multi-pass membrane protein</topology>
    </subcellularLocation>
</comment>
<evidence type="ECO:0000256" key="1">
    <source>
        <dbReference type="ARBA" id="ARBA00004141"/>
    </source>
</evidence>
<keyword evidence="2" id="KW-0813">Transport</keyword>
<dbReference type="GO" id="GO:0016020">
    <property type="term" value="C:membrane"/>
    <property type="evidence" value="ECO:0007669"/>
    <property type="project" value="UniProtKB-SubCell"/>
</dbReference>
<feature type="transmembrane region" description="Helical" evidence="6">
    <location>
        <begin position="269"/>
        <end position="295"/>
    </location>
</feature>
<dbReference type="Gene3D" id="1.10.3720.10">
    <property type="entry name" value="MetI-like"/>
    <property type="match status" value="1"/>
</dbReference>
<evidence type="ECO:0000256" key="5">
    <source>
        <dbReference type="ARBA" id="ARBA00023136"/>
    </source>
</evidence>
<evidence type="ECO:0000313" key="8">
    <source>
        <dbReference type="EMBL" id="OYD56595.1"/>
    </source>
</evidence>
<accession>A0A235F7D1</accession>
<dbReference type="Pfam" id="PF00528">
    <property type="entry name" value="BPD_transp_1"/>
    <property type="match status" value="1"/>
</dbReference>
<dbReference type="InterPro" id="IPR000515">
    <property type="entry name" value="MetI-like"/>
</dbReference>
<evidence type="ECO:0000256" key="4">
    <source>
        <dbReference type="ARBA" id="ARBA00022989"/>
    </source>
</evidence>
<dbReference type="RefSeq" id="WP_094253611.1">
    <property type="nucleotide sequence ID" value="NZ_JBHLXL010000002.1"/>
</dbReference>